<keyword evidence="3" id="KW-1185">Reference proteome</keyword>
<gene>
    <name evidence="2" type="ORF">ARMSODRAFT_973547</name>
</gene>
<evidence type="ECO:0000313" key="3">
    <source>
        <dbReference type="Proteomes" id="UP000218334"/>
    </source>
</evidence>
<proteinExistence type="predicted"/>
<feature type="region of interest" description="Disordered" evidence="1">
    <location>
        <begin position="1"/>
        <end position="62"/>
    </location>
</feature>
<dbReference type="AlphaFoldDB" id="A0A2H3BYG2"/>
<evidence type="ECO:0000313" key="2">
    <source>
        <dbReference type="EMBL" id="PBK72022.1"/>
    </source>
</evidence>
<reference evidence="3" key="1">
    <citation type="journal article" date="2017" name="Nat. Ecol. Evol.">
        <title>Genome expansion and lineage-specific genetic innovations in the forest pathogenic fungi Armillaria.</title>
        <authorList>
            <person name="Sipos G."/>
            <person name="Prasanna A.N."/>
            <person name="Walter M.C."/>
            <person name="O'Connor E."/>
            <person name="Balint B."/>
            <person name="Krizsan K."/>
            <person name="Kiss B."/>
            <person name="Hess J."/>
            <person name="Varga T."/>
            <person name="Slot J."/>
            <person name="Riley R."/>
            <person name="Boka B."/>
            <person name="Rigling D."/>
            <person name="Barry K."/>
            <person name="Lee J."/>
            <person name="Mihaltcheva S."/>
            <person name="LaButti K."/>
            <person name="Lipzen A."/>
            <person name="Waldron R."/>
            <person name="Moloney N.M."/>
            <person name="Sperisen C."/>
            <person name="Kredics L."/>
            <person name="Vagvoelgyi C."/>
            <person name="Patrignani A."/>
            <person name="Fitzpatrick D."/>
            <person name="Nagy I."/>
            <person name="Doyle S."/>
            <person name="Anderson J.B."/>
            <person name="Grigoriev I.V."/>
            <person name="Gueldener U."/>
            <person name="Muensterkoetter M."/>
            <person name="Nagy L.G."/>
        </authorList>
    </citation>
    <scope>NUCLEOTIDE SEQUENCE [LARGE SCALE GENOMIC DNA]</scope>
    <source>
        <strain evidence="3">28-4</strain>
    </source>
</reference>
<accession>A0A2H3BYG2</accession>
<sequence>MGRLAVPVYGGGLRRSLRPSSRPPATSTESSDVMPDTTHSRSPSTVPNETPSNTLIDPRPCNDESANNIAIDACVLPRPPAASSESSDAIPRDTPRNPTMAPRSRADESPKAIDMDACTGLSGFSPNVADVNSIPSNCTGKSRSCLGMGGCCLGWPCPQGPETLRPTGPRPSVYNIQQTFIYYSAHKYPLPNVLPILFLDKAGVIATVASRVLLK</sequence>
<dbReference type="Proteomes" id="UP000218334">
    <property type="component" value="Unassembled WGS sequence"/>
</dbReference>
<dbReference type="EMBL" id="KZ293423">
    <property type="protein sequence ID" value="PBK72022.1"/>
    <property type="molecule type" value="Genomic_DNA"/>
</dbReference>
<feature type="compositionally biased region" description="Polar residues" evidence="1">
    <location>
        <begin position="40"/>
        <end position="55"/>
    </location>
</feature>
<feature type="region of interest" description="Disordered" evidence="1">
    <location>
        <begin position="78"/>
        <end position="112"/>
    </location>
</feature>
<evidence type="ECO:0000256" key="1">
    <source>
        <dbReference type="SAM" id="MobiDB-lite"/>
    </source>
</evidence>
<name>A0A2H3BYG2_9AGAR</name>
<organism evidence="2 3">
    <name type="scientific">Armillaria solidipes</name>
    <dbReference type="NCBI Taxonomy" id="1076256"/>
    <lineage>
        <taxon>Eukaryota</taxon>
        <taxon>Fungi</taxon>
        <taxon>Dikarya</taxon>
        <taxon>Basidiomycota</taxon>
        <taxon>Agaricomycotina</taxon>
        <taxon>Agaricomycetes</taxon>
        <taxon>Agaricomycetidae</taxon>
        <taxon>Agaricales</taxon>
        <taxon>Marasmiineae</taxon>
        <taxon>Physalacriaceae</taxon>
        <taxon>Armillaria</taxon>
    </lineage>
</organism>
<protein>
    <submittedName>
        <fullName evidence="2">Uncharacterized protein</fullName>
    </submittedName>
</protein>